<dbReference type="EMBL" id="ML976014">
    <property type="protein sequence ID" value="KAF1944741.1"/>
    <property type="molecule type" value="Genomic_DNA"/>
</dbReference>
<gene>
    <name evidence="2" type="ORF">EJ02DRAFT_509930</name>
</gene>
<evidence type="ECO:0000313" key="2">
    <source>
        <dbReference type="EMBL" id="KAF1944741.1"/>
    </source>
</evidence>
<dbReference type="Proteomes" id="UP000800038">
    <property type="component" value="Unassembled WGS sequence"/>
</dbReference>
<organism evidence="2 3">
    <name type="scientific">Clathrospora elynae</name>
    <dbReference type="NCBI Taxonomy" id="706981"/>
    <lineage>
        <taxon>Eukaryota</taxon>
        <taxon>Fungi</taxon>
        <taxon>Dikarya</taxon>
        <taxon>Ascomycota</taxon>
        <taxon>Pezizomycotina</taxon>
        <taxon>Dothideomycetes</taxon>
        <taxon>Pleosporomycetidae</taxon>
        <taxon>Pleosporales</taxon>
        <taxon>Diademaceae</taxon>
        <taxon>Clathrospora</taxon>
    </lineage>
</organism>
<sequence>MSTLLFYLAVQKWYLKRSNKNMLPPGNFLAWLGSFIICCIIYFSMRFSWYALGTEVKQVKGVHVINGIILDIIRKAAGVPTLNHIPIFGTATNIIKMLNTVAAIYMCPIVIANLEILLLFQFVIKQRAYSYLYKELGMPRIGPCSWRR</sequence>
<evidence type="ECO:0000256" key="1">
    <source>
        <dbReference type="SAM" id="Phobius"/>
    </source>
</evidence>
<reference evidence="2" key="1">
    <citation type="journal article" date="2020" name="Stud. Mycol.">
        <title>101 Dothideomycetes genomes: a test case for predicting lifestyles and emergence of pathogens.</title>
        <authorList>
            <person name="Haridas S."/>
            <person name="Albert R."/>
            <person name="Binder M."/>
            <person name="Bloem J."/>
            <person name="Labutti K."/>
            <person name="Salamov A."/>
            <person name="Andreopoulos B."/>
            <person name="Baker S."/>
            <person name="Barry K."/>
            <person name="Bills G."/>
            <person name="Bluhm B."/>
            <person name="Cannon C."/>
            <person name="Castanera R."/>
            <person name="Culley D."/>
            <person name="Daum C."/>
            <person name="Ezra D."/>
            <person name="Gonzalez J."/>
            <person name="Henrissat B."/>
            <person name="Kuo A."/>
            <person name="Liang C."/>
            <person name="Lipzen A."/>
            <person name="Lutzoni F."/>
            <person name="Magnuson J."/>
            <person name="Mondo S."/>
            <person name="Nolan M."/>
            <person name="Ohm R."/>
            <person name="Pangilinan J."/>
            <person name="Park H.-J."/>
            <person name="Ramirez L."/>
            <person name="Alfaro M."/>
            <person name="Sun H."/>
            <person name="Tritt A."/>
            <person name="Yoshinaga Y."/>
            <person name="Zwiers L.-H."/>
            <person name="Turgeon B."/>
            <person name="Goodwin S."/>
            <person name="Spatafora J."/>
            <person name="Crous P."/>
            <person name="Grigoriev I."/>
        </authorList>
    </citation>
    <scope>NUCLEOTIDE SEQUENCE</scope>
    <source>
        <strain evidence="2">CBS 161.51</strain>
    </source>
</reference>
<feature type="transmembrane region" description="Helical" evidence="1">
    <location>
        <begin position="102"/>
        <end position="124"/>
    </location>
</feature>
<protein>
    <submittedName>
        <fullName evidence="2">Uncharacterized protein</fullName>
    </submittedName>
</protein>
<keyword evidence="1" id="KW-0812">Transmembrane</keyword>
<feature type="transmembrane region" description="Helical" evidence="1">
    <location>
        <begin position="26"/>
        <end position="45"/>
    </location>
</feature>
<keyword evidence="1" id="KW-1133">Transmembrane helix</keyword>
<keyword evidence="3" id="KW-1185">Reference proteome</keyword>
<name>A0A6A5SW59_9PLEO</name>
<keyword evidence="1" id="KW-0472">Membrane</keyword>
<dbReference type="OrthoDB" id="10616026at2759"/>
<proteinExistence type="predicted"/>
<accession>A0A6A5SW59</accession>
<evidence type="ECO:0000313" key="3">
    <source>
        <dbReference type="Proteomes" id="UP000800038"/>
    </source>
</evidence>
<dbReference type="AlphaFoldDB" id="A0A6A5SW59"/>